<sequence>MDANTFSNRVSSLTNDSCQFLKDIGAWNYVEQRRTCPIEEMQVWDGISGARINFSAADLPLQTTEMSRMTENLNLQRGLLKHLSRIPEVQLLDNVRVTAIEKEGEANGWPLVRLSNGQTFRTRLLVGADGPNSPVRTFAGITTHGWAYDTHAVVATLSHAPRTPFQPPNTTAYQRFLPTGPIAFLPLSPTESSMVWSTKTALVAALKSVDPSMLVTFINAVFRLPEVSIRYLHDLLLSSVASRKALTVDEVREEILWRERSHNISATSAYSSALSAGEVGIPPEDSEFLPPLITSIQPGTVASFPLRYSHADAYIGDGGRIVLVGDAAHTVHPLAGQGLNAGLADVQVLARTIETALLQGGDIGSRTALLPYTRARWFENHKILSAVDKLHKLYSTTFPPVVWARSVGLEVINELDTIKVALMITAGGGGGGPRADGSGWRWDVAAKGLENFNSTADTAKVVGSGLVNVVGIGLQRLGNALSQVGRR</sequence>
<dbReference type="Proteomes" id="UP000886501">
    <property type="component" value="Unassembled WGS sequence"/>
</dbReference>
<keyword evidence="1" id="KW-0830">Ubiquinone</keyword>
<gene>
    <name evidence="1" type="ORF">BDM02DRAFT_3118980</name>
</gene>
<reference evidence="1" key="1">
    <citation type="submission" date="2019-10" db="EMBL/GenBank/DDBJ databases">
        <authorList>
            <consortium name="DOE Joint Genome Institute"/>
            <person name="Kuo A."/>
            <person name="Miyauchi S."/>
            <person name="Kiss E."/>
            <person name="Drula E."/>
            <person name="Kohler A."/>
            <person name="Sanchez-Garcia M."/>
            <person name="Andreopoulos B."/>
            <person name="Barry K.W."/>
            <person name="Bonito G."/>
            <person name="Buee M."/>
            <person name="Carver A."/>
            <person name="Chen C."/>
            <person name="Cichocki N."/>
            <person name="Clum A."/>
            <person name="Culley D."/>
            <person name="Crous P.W."/>
            <person name="Fauchery L."/>
            <person name="Girlanda M."/>
            <person name="Hayes R."/>
            <person name="Keri Z."/>
            <person name="Labutti K."/>
            <person name="Lipzen A."/>
            <person name="Lombard V."/>
            <person name="Magnuson J."/>
            <person name="Maillard F."/>
            <person name="Morin E."/>
            <person name="Murat C."/>
            <person name="Nolan M."/>
            <person name="Ohm R."/>
            <person name="Pangilinan J."/>
            <person name="Pereira M."/>
            <person name="Perotto S."/>
            <person name="Peter M."/>
            <person name="Riley R."/>
            <person name="Sitrit Y."/>
            <person name="Stielow B."/>
            <person name="Szollosi G."/>
            <person name="Zifcakova L."/>
            <person name="Stursova M."/>
            <person name="Spatafora J.W."/>
            <person name="Tedersoo L."/>
            <person name="Vaario L.-M."/>
            <person name="Yamada A."/>
            <person name="Yan M."/>
            <person name="Wang P."/>
            <person name="Xu J."/>
            <person name="Bruns T."/>
            <person name="Baldrian P."/>
            <person name="Vilgalys R."/>
            <person name="Henrissat B."/>
            <person name="Grigoriev I.V."/>
            <person name="Hibbett D."/>
            <person name="Nagy L.G."/>
            <person name="Martin F.M."/>
        </authorList>
    </citation>
    <scope>NUCLEOTIDE SEQUENCE</scope>
    <source>
        <strain evidence="1">P2</strain>
    </source>
</reference>
<accession>A0ACB6Z9L6</accession>
<protein>
    <submittedName>
        <fullName evidence="1">Ubiquinone biosynthesis hydrox</fullName>
    </submittedName>
</protein>
<evidence type="ECO:0000313" key="1">
    <source>
        <dbReference type="EMBL" id="KAF9646232.1"/>
    </source>
</evidence>
<evidence type="ECO:0000313" key="2">
    <source>
        <dbReference type="Proteomes" id="UP000886501"/>
    </source>
</evidence>
<proteinExistence type="predicted"/>
<name>A0ACB6Z9L6_THEGA</name>
<organism evidence="1 2">
    <name type="scientific">Thelephora ganbajun</name>
    <name type="common">Ganba fungus</name>
    <dbReference type="NCBI Taxonomy" id="370292"/>
    <lineage>
        <taxon>Eukaryota</taxon>
        <taxon>Fungi</taxon>
        <taxon>Dikarya</taxon>
        <taxon>Basidiomycota</taxon>
        <taxon>Agaricomycotina</taxon>
        <taxon>Agaricomycetes</taxon>
        <taxon>Thelephorales</taxon>
        <taxon>Thelephoraceae</taxon>
        <taxon>Thelephora</taxon>
    </lineage>
</organism>
<dbReference type="EMBL" id="MU118064">
    <property type="protein sequence ID" value="KAF9646232.1"/>
    <property type="molecule type" value="Genomic_DNA"/>
</dbReference>
<keyword evidence="2" id="KW-1185">Reference proteome</keyword>
<reference evidence="1" key="2">
    <citation type="journal article" date="2020" name="Nat. Commun.">
        <title>Large-scale genome sequencing of mycorrhizal fungi provides insights into the early evolution of symbiotic traits.</title>
        <authorList>
            <person name="Miyauchi S."/>
            <person name="Kiss E."/>
            <person name="Kuo A."/>
            <person name="Drula E."/>
            <person name="Kohler A."/>
            <person name="Sanchez-Garcia M."/>
            <person name="Morin E."/>
            <person name="Andreopoulos B."/>
            <person name="Barry K.W."/>
            <person name="Bonito G."/>
            <person name="Buee M."/>
            <person name="Carver A."/>
            <person name="Chen C."/>
            <person name="Cichocki N."/>
            <person name="Clum A."/>
            <person name="Culley D."/>
            <person name="Crous P.W."/>
            <person name="Fauchery L."/>
            <person name="Girlanda M."/>
            <person name="Hayes R.D."/>
            <person name="Keri Z."/>
            <person name="LaButti K."/>
            <person name="Lipzen A."/>
            <person name="Lombard V."/>
            <person name="Magnuson J."/>
            <person name="Maillard F."/>
            <person name="Murat C."/>
            <person name="Nolan M."/>
            <person name="Ohm R.A."/>
            <person name="Pangilinan J."/>
            <person name="Pereira M.F."/>
            <person name="Perotto S."/>
            <person name="Peter M."/>
            <person name="Pfister S."/>
            <person name="Riley R."/>
            <person name="Sitrit Y."/>
            <person name="Stielow J.B."/>
            <person name="Szollosi G."/>
            <person name="Zifcakova L."/>
            <person name="Stursova M."/>
            <person name="Spatafora J.W."/>
            <person name="Tedersoo L."/>
            <person name="Vaario L.M."/>
            <person name="Yamada A."/>
            <person name="Yan M."/>
            <person name="Wang P."/>
            <person name="Xu J."/>
            <person name="Bruns T."/>
            <person name="Baldrian P."/>
            <person name="Vilgalys R."/>
            <person name="Dunand C."/>
            <person name="Henrissat B."/>
            <person name="Grigoriev I.V."/>
            <person name="Hibbett D."/>
            <person name="Nagy L.G."/>
            <person name="Martin F.M."/>
        </authorList>
    </citation>
    <scope>NUCLEOTIDE SEQUENCE</scope>
    <source>
        <strain evidence="1">P2</strain>
    </source>
</reference>
<comment type="caution">
    <text evidence="1">The sequence shown here is derived from an EMBL/GenBank/DDBJ whole genome shotgun (WGS) entry which is preliminary data.</text>
</comment>